<evidence type="ECO:0000256" key="7">
    <source>
        <dbReference type="PROSITE-ProRule" id="PRU01091"/>
    </source>
</evidence>
<reference evidence="10" key="1">
    <citation type="journal article" date="2021" name="Antonie Van Leeuwenhoek">
        <title>Draft genome and description of Waterburya agarophytonicola gen. nov. sp. nov. (Pleurocapsales, Cyanobacteria): a seaweed symbiont.</title>
        <authorList>
            <person name="Bonthond G."/>
            <person name="Shalygin S."/>
            <person name="Bayer T."/>
            <person name="Weinberger F."/>
        </authorList>
    </citation>
    <scope>NUCLEOTIDE SEQUENCE</scope>
    <source>
        <strain evidence="10">KI4</strain>
    </source>
</reference>
<dbReference type="GO" id="GO:0005829">
    <property type="term" value="C:cytosol"/>
    <property type="evidence" value="ECO:0007669"/>
    <property type="project" value="TreeGrafter"/>
</dbReference>
<evidence type="ECO:0000259" key="9">
    <source>
        <dbReference type="PROSITE" id="PS51755"/>
    </source>
</evidence>
<feature type="modified residue" description="4-aspartylphosphate" evidence="6">
    <location>
        <position position="51"/>
    </location>
</feature>
<dbReference type="PROSITE" id="PS50110">
    <property type="entry name" value="RESPONSE_REGULATORY"/>
    <property type="match status" value="1"/>
</dbReference>
<dbReference type="GO" id="GO:0000156">
    <property type="term" value="F:phosphorelay response regulator activity"/>
    <property type="evidence" value="ECO:0007669"/>
    <property type="project" value="TreeGrafter"/>
</dbReference>
<evidence type="ECO:0000259" key="8">
    <source>
        <dbReference type="PROSITE" id="PS50110"/>
    </source>
</evidence>
<dbReference type="SMART" id="SM00448">
    <property type="entry name" value="REC"/>
    <property type="match status" value="1"/>
</dbReference>
<keyword evidence="3" id="KW-0805">Transcription regulation</keyword>
<dbReference type="SUPFAM" id="SSF52172">
    <property type="entry name" value="CheY-like"/>
    <property type="match status" value="1"/>
</dbReference>
<keyword evidence="5" id="KW-0804">Transcription</keyword>
<dbReference type="InterPro" id="IPR036388">
    <property type="entry name" value="WH-like_DNA-bd_sf"/>
</dbReference>
<evidence type="ECO:0000256" key="6">
    <source>
        <dbReference type="PROSITE-ProRule" id="PRU00169"/>
    </source>
</evidence>
<gene>
    <name evidence="10" type="ORF">I4641_17820</name>
</gene>
<dbReference type="Proteomes" id="UP000729733">
    <property type="component" value="Unassembled WGS sequence"/>
</dbReference>
<dbReference type="InterPro" id="IPR011006">
    <property type="entry name" value="CheY-like_superfamily"/>
</dbReference>
<evidence type="ECO:0000313" key="11">
    <source>
        <dbReference type="Proteomes" id="UP000729733"/>
    </source>
</evidence>
<dbReference type="Pfam" id="PF00072">
    <property type="entry name" value="Response_reg"/>
    <property type="match status" value="1"/>
</dbReference>
<dbReference type="GO" id="GO:0032993">
    <property type="term" value="C:protein-DNA complex"/>
    <property type="evidence" value="ECO:0007669"/>
    <property type="project" value="TreeGrafter"/>
</dbReference>
<feature type="domain" description="OmpR/PhoB-type" evidence="9">
    <location>
        <begin position="124"/>
        <end position="222"/>
    </location>
</feature>
<sequence length="224" mass="25425">MRVLLVEDELGIAQFIVQGLKEAGYVIDHGVDGQAGQDLADAYEYDMIILDIMLPKISGLELLEKIRSAKILTPVLLLTARDTVEDRVTGLDLGADDYLVKPFAFSELLARLRALQRRPPLQFDTVLRAGDLIVDLVKREVRRADKLIVLSPLEYNLLEYLMRNCDRVLTRTQIGERVWNLDFCSNSNTVDVYIGYLRRKIDKGYPQALIHTIRGVGYCLKTES</sequence>
<feature type="domain" description="Response regulatory" evidence="8">
    <location>
        <begin position="2"/>
        <end position="116"/>
    </location>
</feature>
<dbReference type="FunFam" id="1.10.10.10:FF:000005">
    <property type="entry name" value="Two-component system response regulator"/>
    <property type="match status" value="1"/>
</dbReference>
<comment type="caution">
    <text evidence="10">The sequence shown here is derived from an EMBL/GenBank/DDBJ whole genome shotgun (WGS) entry which is preliminary data.</text>
</comment>
<dbReference type="InterPro" id="IPR001789">
    <property type="entry name" value="Sig_transdc_resp-reg_receiver"/>
</dbReference>
<proteinExistence type="predicted"/>
<keyword evidence="11" id="KW-1185">Reference proteome</keyword>
<organism evidence="10 11">
    <name type="scientific">Waterburya agarophytonicola KI4</name>
    <dbReference type="NCBI Taxonomy" id="2874699"/>
    <lineage>
        <taxon>Bacteria</taxon>
        <taxon>Bacillati</taxon>
        <taxon>Cyanobacteriota</taxon>
        <taxon>Cyanophyceae</taxon>
        <taxon>Pleurocapsales</taxon>
        <taxon>Hyellaceae</taxon>
        <taxon>Waterburya</taxon>
        <taxon>Waterburya agarophytonicola</taxon>
    </lineage>
</organism>
<dbReference type="CDD" id="cd00383">
    <property type="entry name" value="trans_reg_C"/>
    <property type="match status" value="1"/>
</dbReference>
<dbReference type="EMBL" id="JADWDC010000056">
    <property type="protein sequence ID" value="MCC0178829.1"/>
    <property type="molecule type" value="Genomic_DNA"/>
</dbReference>
<dbReference type="Pfam" id="PF00486">
    <property type="entry name" value="Trans_reg_C"/>
    <property type="match status" value="1"/>
</dbReference>
<dbReference type="SMART" id="SM00862">
    <property type="entry name" value="Trans_reg_C"/>
    <property type="match status" value="1"/>
</dbReference>
<dbReference type="Gene3D" id="1.10.10.10">
    <property type="entry name" value="Winged helix-like DNA-binding domain superfamily/Winged helix DNA-binding domain"/>
    <property type="match status" value="1"/>
</dbReference>
<keyword evidence="4 7" id="KW-0238">DNA-binding</keyword>
<accession>A0A964FJ02</accession>
<dbReference type="PANTHER" id="PTHR48111:SF22">
    <property type="entry name" value="REGULATOR OF RPOS"/>
    <property type="match status" value="1"/>
</dbReference>
<dbReference type="GO" id="GO:0000976">
    <property type="term" value="F:transcription cis-regulatory region binding"/>
    <property type="evidence" value="ECO:0007669"/>
    <property type="project" value="TreeGrafter"/>
</dbReference>
<keyword evidence="2" id="KW-0902">Two-component regulatory system</keyword>
<name>A0A964FJ02_9CYAN</name>
<dbReference type="PROSITE" id="PS51755">
    <property type="entry name" value="OMPR_PHOB"/>
    <property type="match status" value="1"/>
</dbReference>
<dbReference type="GO" id="GO:0006355">
    <property type="term" value="P:regulation of DNA-templated transcription"/>
    <property type="evidence" value="ECO:0007669"/>
    <property type="project" value="InterPro"/>
</dbReference>
<dbReference type="Gene3D" id="3.40.50.2300">
    <property type="match status" value="1"/>
</dbReference>
<protein>
    <submittedName>
        <fullName evidence="10">Response regulator transcription factor</fullName>
    </submittedName>
</protein>
<evidence type="ECO:0000256" key="5">
    <source>
        <dbReference type="ARBA" id="ARBA00023163"/>
    </source>
</evidence>
<dbReference type="Gene3D" id="6.10.250.690">
    <property type="match status" value="1"/>
</dbReference>
<evidence type="ECO:0000256" key="1">
    <source>
        <dbReference type="ARBA" id="ARBA00022553"/>
    </source>
</evidence>
<dbReference type="InterPro" id="IPR039420">
    <property type="entry name" value="WalR-like"/>
</dbReference>
<evidence type="ECO:0000256" key="2">
    <source>
        <dbReference type="ARBA" id="ARBA00023012"/>
    </source>
</evidence>
<keyword evidence="1 6" id="KW-0597">Phosphoprotein</keyword>
<dbReference type="RefSeq" id="WP_229641935.1">
    <property type="nucleotide sequence ID" value="NZ_JADWDC010000056.1"/>
</dbReference>
<dbReference type="CDD" id="cd17624">
    <property type="entry name" value="REC_OmpR_PmrA-like"/>
    <property type="match status" value="1"/>
</dbReference>
<dbReference type="AlphaFoldDB" id="A0A964FJ02"/>
<evidence type="ECO:0000313" key="10">
    <source>
        <dbReference type="EMBL" id="MCC0178829.1"/>
    </source>
</evidence>
<dbReference type="InterPro" id="IPR001867">
    <property type="entry name" value="OmpR/PhoB-type_DNA-bd"/>
</dbReference>
<evidence type="ECO:0000256" key="3">
    <source>
        <dbReference type="ARBA" id="ARBA00023015"/>
    </source>
</evidence>
<feature type="DNA-binding region" description="OmpR/PhoB-type" evidence="7">
    <location>
        <begin position="124"/>
        <end position="222"/>
    </location>
</feature>
<dbReference type="PANTHER" id="PTHR48111">
    <property type="entry name" value="REGULATOR OF RPOS"/>
    <property type="match status" value="1"/>
</dbReference>
<evidence type="ECO:0000256" key="4">
    <source>
        <dbReference type="ARBA" id="ARBA00023125"/>
    </source>
</evidence>